<name>A0A8K1CH47_PYTOL</name>
<keyword evidence="3" id="KW-1185">Reference proteome</keyword>
<protein>
    <submittedName>
        <fullName evidence="2">Uncharacterized protein</fullName>
    </submittedName>
</protein>
<feature type="transmembrane region" description="Helical" evidence="1">
    <location>
        <begin position="219"/>
        <end position="239"/>
    </location>
</feature>
<feature type="transmembrane region" description="Helical" evidence="1">
    <location>
        <begin position="82"/>
        <end position="106"/>
    </location>
</feature>
<feature type="transmembrane region" description="Helical" evidence="1">
    <location>
        <begin position="112"/>
        <end position="129"/>
    </location>
</feature>
<evidence type="ECO:0000313" key="3">
    <source>
        <dbReference type="Proteomes" id="UP000794436"/>
    </source>
</evidence>
<keyword evidence="1" id="KW-0472">Membrane</keyword>
<proteinExistence type="predicted"/>
<dbReference type="AlphaFoldDB" id="A0A8K1CH47"/>
<feature type="transmembrane region" description="Helical" evidence="1">
    <location>
        <begin position="49"/>
        <end position="70"/>
    </location>
</feature>
<dbReference type="Proteomes" id="UP000794436">
    <property type="component" value="Unassembled WGS sequence"/>
</dbReference>
<organism evidence="2 3">
    <name type="scientific">Pythium oligandrum</name>
    <name type="common">Mycoparasitic fungus</name>
    <dbReference type="NCBI Taxonomy" id="41045"/>
    <lineage>
        <taxon>Eukaryota</taxon>
        <taxon>Sar</taxon>
        <taxon>Stramenopiles</taxon>
        <taxon>Oomycota</taxon>
        <taxon>Peronosporomycetes</taxon>
        <taxon>Pythiales</taxon>
        <taxon>Pythiaceae</taxon>
        <taxon>Pythium</taxon>
    </lineage>
</organism>
<sequence length="504" mass="57500">MKHYADNRSWPRVMSVCFLSALPCLVMNVLLECIPLRPISEGLATSQTFWIRSSIGLHFIAFTSLELYRLFVPSIPSTLRQIVVMTIIVGTGTTITEYLCALWLGYPVPFCAVLTAPMFMTLMVACVVFSWGKFLKENKEVFLELQHFHTVISIIFSLAFIYPAFNYAFVCFNSTQQSWFAFLLPIIKLAVKNCVSPFVFHAFFVAICMQSAISYRTTAVLMLTDFVHAGISLYGISVLTKRIQDTRAKVFYSHRKNTKSELRLSWSELPDHIFFLVKSDPKLQEVHNIRVSSRQTTQTRKSTSPSVVTPLTVVPVEPSGAQPSGPVLQLSFTQPTTASIPDLVPKAEQQLLLQALDENERAAYVGSVLKLLHMIECLVLIEFTELIIPFVYSVYLYATFHLPNHAYHTQLRDLTEDEIRRVIGNNLVYATLELLSLVILQIHLYRKFHISAAHQLAYVLERQWISVQLKLCSWFIFIIQFSVDHFGADYSFRFNWLKNPSPPA</sequence>
<comment type="caution">
    <text evidence="2">The sequence shown here is derived from an EMBL/GenBank/DDBJ whole genome shotgun (WGS) entry which is preliminary data.</text>
</comment>
<keyword evidence="1" id="KW-1133">Transmembrane helix</keyword>
<feature type="transmembrane region" description="Helical" evidence="1">
    <location>
        <begin position="377"/>
        <end position="398"/>
    </location>
</feature>
<accession>A0A8K1CH47</accession>
<feature type="transmembrane region" description="Helical" evidence="1">
    <location>
        <begin position="427"/>
        <end position="445"/>
    </location>
</feature>
<dbReference type="EMBL" id="SPLM01000073">
    <property type="protein sequence ID" value="TMW62615.1"/>
    <property type="molecule type" value="Genomic_DNA"/>
</dbReference>
<gene>
    <name evidence="2" type="ORF">Poli38472_005233</name>
</gene>
<reference evidence="2" key="1">
    <citation type="submission" date="2019-03" db="EMBL/GenBank/DDBJ databases">
        <title>Long read genome sequence of the mycoparasitic Pythium oligandrum ATCC 38472 isolated from sugarbeet rhizosphere.</title>
        <authorList>
            <person name="Gaulin E."/>
        </authorList>
    </citation>
    <scope>NUCLEOTIDE SEQUENCE</scope>
    <source>
        <strain evidence="2">ATCC 38472_TT</strain>
    </source>
</reference>
<evidence type="ECO:0000313" key="2">
    <source>
        <dbReference type="EMBL" id="TMW62615.1"/>
    </source>
</evidence>
<keyword evidence="1" id="KW-0812">Transmembrane</keyword>
<evidence type="ECO:0000256" key="1">
    <source>
        <dbReference type="SAM" id="Phobius"/>
    </source>
</evidence>